<feature type="binding site" evidence="16">
    <location>
        <begin position="282"/>
        <end position="283"/>
    </location>
    <ligand>
        <name>NAD(+)</name>
        <dbReference type="ChEBI" id="CHEBI:57540"/>
    </ligand>
</feature>
<feature type="binding site" evidence="16">
    <location>
        <position position="295"/>
    </location>
    <ligand>
        <name>NAD(+)</name>
        <dbReference type="ChEBI" id="CHEBI:57540"/>
    </ligand>
</feature>
<feature type="binding site" evidence="16">
    <location>
        <position position="337"/>
    </location>
    <ligand>
        <name>Zn(2+)</name>
        <dbReference type="ChEBI" id="CHEBI:29105"/>
    </ligand>
</feature>
<dbReference type="HAMAP" id="MF_00110">
    <property type="entry name" value="DHQ_synthase"/>
    <property type="match status" value="1"/>
</dbReference>
<keyword evidence="7 16" id="KW-0028">Amino-acid biosynthesis</keyword>
<keyword evidence="11 16" id="KW-0520">NAD</keyword>
<feature type="binding site" evidence="16">
    <location>
        <position position="400"/>
    </location>
    <ligand>
        <name>Zn(2+)</name>
        <dbReference type="ChEBI" id="CHEBI:29105"/>
    </ligand>
</feature>
<dbReference type="NCBIfam" id="TIGR01357">
    <property type="entry name" value="aroB"/>
    <property type="match status" value="1"/>
</dbReference>
<evidence type="ECO:0000256" key="12">
    <source>
        <dbReference type="ARBA" id="ARBA00023141"/>
    </source>
</evidence>
<dbReference type="CDD" id="cd00464">
    <property type="entry name" value="SK"/>
    <property type="match status" value="1"/>
</dbReference>
<proteinExistence type="inferred from homology"/>
<dbReference type="UniPathway" id="UPA00053">
    <property type="reaction ID" value="UER00085"/>
</dbReference>
<evidence type="ECO:0000256" key="1">
    <source>
        <dbReference type="ARBA" id="ARBA00001393"/>
    </source>
</evidence>
<dbReference type="GO" id="GO:0008652">
    <property type="term" value="P:amino acid biosynthetic process"/>
    <property type="evidence" value="ECO:0007669"/>
    <property type="project" value="UniProtKB-KW"/>
</dbReference>
<dbReference type="FunFam" id="3.40.50.1970:FF:000007">
    <property type="entry name" value="Pentafunctional AROM polypeptide"/>
    <property type="match status" value="1"/>
</dbReference>
<feature type="binding site" evidence="16">
    <location>
        <position position="304"/>
    </location>
    <ligand>
        <name>NAD(+)</name>
        <dbReference type="ChEBI" id="CHEBI:57540"/>
    </ligand>
</feature>
<dbReference type="EMBL" id="CP011125">
    <property type="protein sequence ID" value="AKF07631.1"/>
    <property type="molecule type" value="Genomic_DNA"/>
</dbReference>
<dbReference type="SUPFAM" id="SSF52540">
    <property type="entry name" value="P-loop containing nucleoside triphosphate hydrolases"/>
    <property type="match status" value="1"/>
</dbReference>
<feature type="binding site" evidence="15">
    <location>
        <position position="41"/>
    </location>
    <ligand>
        <name>substrate</name>
    </ligand>
</feature>
<dbReference type="GO" id="GO:0004765">
    <property type="term" value="F:shikimate kinase activity"/>
    <property type="evidence" value="ECO:0007669"/>
    <property type="project" value="UniProtKB-UniRule"/>
</dbReference>
<name>A0A0F6W4Z8_9BACT</name>
<accession>A0A0F6W4Z8</accession>
<comment type="subunit">
    <text evidence="15">Monomer.</text>
</comment>
<evidence type="ECO:0000259" key="17">
    <source>
        <dbReference type="Pfam" id="PF01761"/>
    </source>
</evidence>
<comment type="cofactor">
    <cofactor evidence="15">
        <name>Mg(2+)</name>
        <dbReference type="ChEBI" id="CHEBI:18420"/>
    </cofactor>
    <text evidence="15">Binds 1 Mg(2+) ion per subunit.</text>
</comment>
<keyword evidence="14" id="KW-0511">Multifunctional enzyme</keyword>
<comment type="cofactor">
    <cofactor evidence="16">
        <name>Co(2+)</name>
        <dbReference type="ChEBI" id="CHEBI:48828"/>
    </cofactor>
    <cofactor evidence="16">
        <name>Zn(2+)</name>
        <dbReference type="ChEBI" id="CHEBI:29105"/>
    </cofactor>
    <text evidence="16">Binds 1 divalent metal cation per subunit. Can use either Co(2+) or Zn(2+).</text>
</comment>
<feature type="domain" description="3-dehydroquinate synthase N-terminal" evidence="17">
    <location>
        <begin position="220"/>
        <end position="330"/>
    </location>
</feature>
<dbReference type="GO" id="GO:0009073">
    <property type="term" value="P:aromatic amino acid family biosynthetic process"/>
    <property type="evidence" value="ECO:0007669"/>
    <property type="project" value="UniProtKB-KW"/>
</dbReference>
<dbReference type="GO" id="GO:0009423">
    <property type="term" value="P:chorismate biosynthetic process"/>
    <property type="evidence" value="ECO:0007669"/>
    <property type="project" value="UniProtKB-UniRule"/>
</dbReference>
<keyword evidence="16" id="KW-0170">Cobalt</keyword>
<feature type="binding site" evidence="15">
    <location>
        <position position="64"/>
    </location>
    <ligand>
        <name>substrate</name>
    </ligand>
</feature>
<dbReference type="SUPFAM" id="SSF56796">
    <property type="entry name" value="Dehydroquinate synthase-like"/>
    <property type="match status" value="1"/>
</dbReference>
<dbReference type="STRING" id="927083.DB32_004780"/>
<dbReference type="CDD" id="cd08195">
    <property type="entry name" value="DHQS"/>
    <property type="match status" value="1"/>
</dbReference>
<evidence type="ECO:0000256" key="10">
    <source>
        <dbReference type="ARBA" id="ARBA00022833"/>
    </source>
</evidence>
<comment type="pathway">
    <text evidence="5 16">Metabolic intermediate biosynthesis; chorismate biosynthesis; chorismate from D-erythrose 4-phosphate and phosphoenolpyruvate: step 2/7.</text>
</comment>
<comment type="function">
    <text evidence="15">Catalyzes the specific phosphorylation of the 3-hydroxyl group of shikimic acid using ATP as a cosubstrate.</text>
</comment>
<comment type="cofactor">
    <cofactor evidence="3">
        <name>Zn(2+)</name>
        <dbReference type="ChEBI" id="CHEBI:29105"/>
    </cofactor>
</comment>
<feature type="binding site" evidence="15">
    <location>
        <position position="102"/>
    </location>
    <ligand>
        <name>ATP</name>
        <dbReference type="ChEBI" id="CHEBI:30616"/>
    </ligand>
</feature>
<dbReference type="KEGG" id="samy:DB32_004780"/>
<evidence type="ECO:0000256" key="6">
    <source>
        <dbReference type="ARBA" id="ARBA00022490"/>
    </source>
</evidence>
<evidence type="ECO:0000313" key="20">
    <source>
        <dbReference type="Proteomes" id="UP000034883"/>
    </source>
</evidence>
<dbReference type="InterPro" id="IPR000623">
    <property type="entry name" value="Shikimate_kinase/TSH1"/>
</dbReference>
<comment type="function">
    <text evidence="4 16">Catalyzes the conversion of 3-deoxy-D-arabino-heptulosonate 7-phosphate (DAHP) to dehydroquinate (DHQ).</text>
</comment>
<comment type="caution">
    <text evidence="16">Lacks conserved residue(s) required for the propagation of feature annotation.</text>
</comment>
<dbReference type="Proteomes" id="UP000034883">
    <property type="component" value="Chromosome"/>
</dbReference>
<evidence type="ECO:0000256" key="5">
    <source>
        <dbReference type="ARBA" id="ARBA00004661"/>
    </source>
</evidence>
<feature type="domain" description="3-dehydroquinate synthase C-terminal" evidence="18">
    <location>
        <begin position="334"/>
        <end position="475"/>
    </location>
</feature>
<evidence type="ECO:0000256" key="7">
    <source>
        <dbReference type="ARBA" id="ARBA00022605"/>
    </source>
</evidence>
<dbReference type="InterPro" id="IPR027417">
    <property type="entry name" value="P-loop_NTPase"/>
</dbReference>
<dbReference type="PANTHER" id="PTHR43622:SF7">
    <property type="entry name" value="3-DEHYDROQUINATE SYNTHASE, CHLOROPLASTIC"/>
    <property type="match status" value="1"/>
</dbReference>
<organism evidence="19 20">
    <name type="scientific">Sandaracinus amylolyticus</name>
    <dbReference type="NCBI Taxonomy" id="927083"/>
    <lineage>
        <taxon>Bacteria</taxon>
        <taxon>Pseudomonadati</taxon>
        <taxon>Myxococcota</taxon>
        <taxon>Polyangia</taxon>
        <taxon>Polyangiales</taxon>
        <taxon>Sandaracinaceae</taxon>
        <taxon>Sandaracinus</taxon>
    </lineage>
</organism>
<keyword evidence="13 16" id="KW-0456">Lyase</keyword>
<dbReference type="Gene3D" id="3.40.50.1970">
    <property type="match status" value="1"/>
</dbReference>
<evidence type="ECO:0000256" key="11">
    <source>
        <dbReference type="ARBA" id="ARBA00023027"/>
    </source>
</evidence>
<dbReference type="PRINTS" id="PR01100">
    <property type="entry name" value="SHIKIMTKNASE"/>
</dbReference>
<feature type="binding site" evidence="15">
    <location>
        <position position="122"/>
    </location>
    <ligand>
        <name>substrate</name>
    </ligand>
</feature>
<dbReference type="AlphaFoldDB" id="A0A0F6W4Z8"/>
<evidence type="ECO:0000256" key="2">
    <source>
        <dbReference type="ARBA" id="ARBA00001911"/>
    </source>
</evidence>
<dbReference type="GO" id="GO:0005737">
    <property type="term" value="C:cytoplasm"/>
    <property type="evidence" value="ECO:0007669"/>
    <property type="project" value="UniProtKB-SubCell"/>
</dbReference>
<keyword evidence="15" id="KW-0460">Magnesium</keyword>
<gene>
    <name evidence="16" type="primary">aroB</name>
    <name evidence="15" type="synonym">aroK</name>
    <name evidence="19" type="ORF">DB32_004780</name>
</gene>
<dbReference type="Pfam" id="PF24621">
    <property type="entry name" value="DHQS_C"/>
    <property type="match status" value="1"/>
</dbReference>
<dbReference type="GO" id="GO:0005524">
    <property type="term" value="F:ATP binding"/>
    <property type="evidence" value="ECO:0007669"/>
    <property type="project" value="UniProtKB-UniRule"/>
</dbReference>
<keyword evidence="15" id="KW-0067">ATP-binding</keyword>
<dbReference type="PANTHER" id="PTHR43622">
    <property type="entry name" value="3-DEHYDROQUINATE SYNTHASE"/>
    <property type="match status" value="1"/>
</dbReference>
<comment type="similarity">
    <text evidence="15">Belongs to the shikimate kinase family.</text>
</comment>
<comment type="catalytic activity">
    <reaction evidence="1 16">
        <text>7-phospho-2-dehydro-3-deoxy-D-arabino-heptonate = 3-dehydroquinate + phosphate</text>
        <dbReference type="Rhea" id="RHEA:21968"/>
        <dbReference type="ChEBI" id="CHEBI:32364"/>
        <dbReference type="ChEBI" id="CHEBI:43474"/>
        <dbReference type="ChEBI" id="CHEBI:58394"/>
        <dbReference type="EC" id="4.2.3.4"/>
    </reaction>
</comment>
<evidence type="ECO:0000256" key="16">
    <source>
        <dbReference type="HAMAP-Rule" id="MF_00110"/>
    </source>
</evidence>
<evidence type="ECO:0000256" key="13">
    <source>
        <dbReference type="ARBA" id="ARBA00023239"/>
    </source>
</evidence>
<feature type="binding site" evidence="16">
    <location>
        <begin position="258"/>
        <end position="262"/>
    </location>
    <ligand>
        <name>NAD(+)</name>
        <dbReference type="ChEBI" id="CHEBI:57540"/>
    </ligand>
</feature>
<dbReference type="GO" id="GO:0000287">
    <property type="term" value="F:magnesium ion binding"/>
    <property type="evidence" value="ECO:0007669"/>
    <property type="project" value="UniProtKB-UniRule"/>
</dbReference>
<keyword evidence="15" id="KW-0418">Kinase</keyword>
<dbReference type="EC" id="2.7.1.71" evidence="15"/>
<feature type="binding site" evidence="16">
    <location>
        <position position="416"/>
    </location>
    <ligand>
        <name>Zn(2+)</name>
        <dbReference type="ChEBI" id="CHEBI:29105"/>
    </ligand>
</feature>
<evidence type="ECO:0000313" key="19">
    <source>
        <dbReference type="EMBL" id="AKF07631.1"/>
    </source>
</evidence>
<dbReference type="InterPro" id="IPR056179">
    <property type="entry name" value="DHQS_C"/>
</dbReference>
<evidence type="ECO:0000256" key="8">
    <source>
        <dbReference type="ARBA" id="ARBA00022723"/>
    </source>
</evidence>
<dbReference type="Gene3D" id="3.40.50.300">
    <property type="entry name" value="P-loop containing nucleotide triphosphate hydrolases"/>
    <property type="match status" value="1"/>
</dbReference>
<dbReference type="InterPro" id="IPR016037">
    <property type="entry name" value="DHQ_synth_AroB"/>
</dbReference>
<evidence type="ECO:0000259" key="18">
    <source>
        <dbReference type="Pfam" id="PF24621"/>
    </source>
</evidence>
<comment type="cofactor">
    <cofactor evidence="2 16">
        <name>NAD(+)</name>
        <dbReference type="ChEBI" id="CHEBI:57540"/>
    </cofactor>
</comment>
<evidence type="ECO:0000256" key="9">
    <source>
        <dbReference type="ARBA" id="ARBA00022741"/>
    </source>
</evidence>
<keyword evidence="20" id="KW-1185">Reference proteome</keyword>
<dbReference type="Pfam" id="PF01761">
    <property type="entry name" value="DHQ_synthase"/>
    <property type="match status" value="1"/>
</dbReference>
<protein>
    <recommendedName>
        <fullName evidence="15 16">Multifunctional fusion protein</fullName>
    </recommendedName>
    <domain>
        <recommendedName>
            <fullName evidence="15">Shikimate kinase</fullName>
            <shortName evidence="15">SK</shortName>
            <ecNumber evidence="15">2.7.1.71</ecNumber>
        </recommendedName>
    </domain>
    <domain>
        <recommendedName>
            <fullName evidence="16">3-dehydroquinate synthase</fullName>
            <shortName evidence="16">DHQS</shortName>
            <ecNumber evidence="16">4.2.3.4</ecNumber>
        </recommendedName>
    </domain>
</protein>
<dbReference type="InterPro" id="IPR031322">
    <property type="entry name" value="Shikimate/glucono_kinase"/>
</dbReference>
<evidence type="ECO:0000256" key="4">
    <source>
        <dbReference type="ARBA" id="ARBA00003485"/>
    </source>
</evidence>
<keyword evidence="9 16" id="KW-0547">Nucleotide-binding</keyword>
<keyword evidence="12 16" id="KW-0057">Aromatic amino acid biosynthesis</keyword>
<comment type="pathway">
    <text evidence="15">Metabolic intermediate biosynthesis; chorismate biosynthesis; chorismate from D-erythrose 4-phosphate and phosphoenolpyruvate: step 5/7.</text>
</comment>
<dbReference type="HAMAP" id="MF_00109">
    <property type="entry name" value="Shikimate_kinase"/>
    <property type="match status" value="1"/>
</dbReference>
<evidence type="ECO:0000256" key="15">
    <source>
        <dbReference type="HAMAP-Rule" id="MF_00109"/>
    </source>
</evidence>
<reference evidence="19 20" key="1">
    <citation type="submission" date="2015-03" db="EMBL/GenBank/DDBJ databases">
        <title>Genome assembly of Sandaracinus amylolyticus DSM 53668.</title>
        <authorList>
            <person name="Sharma G."/>
            <person name="Subramanian S."/>
        </authorList>
    </citation>
    <scope>NUCLEOTIDE SEQUENCE [LARGE SCALE GENOMIC DNA]</scope>
    <source>
        <strain evidence="19 20">DSM 53668</strain>
    </source>
</reference>
<evidence type="ECO:0000256" key="14">
    <source>
        <dbReference type="ARBA" id="ARBA00023268"/>
    </source>
</evidence>
<dbReference type="InterPro" id="IPR050071">
    <property type="entry name" value="Dehydroquinate_synthase"/>
</dbReference>
<dbReference type="Pfam" id="PF01202">
    <property type="entry name" value="SKI"/>
    <property type="match status" value="1"/>
</dbReference>
<dbReference type="Gene3D" id="1.20.1090.10">
    <property type="entry name" value="Dehydroquinate synthase-like - alpha domain"/>
    <property type="match status" value="1"/>
</dbReference>
<keyword evidence="15" id="KW-0808">Transferase</keyword>
<dbReference type="EC" id="4.2.3.4" evidence="16"/>
<keyword evidence="8 16" id="KW-0479">Metal-binding</keyword>
<dbReference type="GO" id="GO:0003856">
    <property type="term" value="F:3-dehydroquinate synthase activity"/>
    <property type="evidence" value="ECO:0007669"/>
    <property type="project" value="UniProtKB-UniRule"/>
</dbReference>
<evidence type="ECO:0000256" key="3">
    <source>
        <dbReference type="ARBA" id="ARBA00001947"/>
    </source>
</evidence>
<keyword evidence="10 16" id="KW-0862">Zinc</keyword>
<comment type="subcellular location">
    <subcellularLocation>
        <location evidence="16">Cytoplasm</location>
    </subcellularLocation>
</comment>
<sequence length="509" mass="53677">MGRVLADRLGVPFVDLDARIEAEQGASVRAIFRDRGEPVFRAIEREAAARVASEPGARVVALGGGTVTDTATRRMLLARGTLVTLHAPPDELARRVAGADDRPLLATASDTTRVLTSLLEERASAYAECHARIDTRGRDASTIAEDVLRVARERPVAVALGERSYRVEIGSGIASRVGARLREAGVSGIAVVAGDANVESPWAASARRYVEGAGLRAASVTLPPGEQHKTIASVERIWDAALEAGIDRHGAVVAVGGGVVGDLAAFAASTILRGIVLAQIPTSLLAMVDSSVGGKTGFDRAQGKNLIGSFHQPRTVLCDVDALSTLDRAERIAGLAEVVKSAWIDSEDAIATLERDADALLAGDGEATMRAVRMSVALKARIVAEDEHERGPRALLNLGHTLGHAIEAASGYTMRHGEAVARGMVAAVRVARALGDARQDDERRMIALLARLGLPTDPERYLDDTALAFVGADKKRKGRDVRFVSPGAAGTVGLRMIAIEELQRIATRG</sequence>
<keyword evidence="6 16" id="KW-0963">Cytoplasm</keyword>
<comment type="catalytic activity">
    <reaction evidence="15">
        <text>shikimate + ATP = 3-phosphoshikimate + ADP + H(+)</text>
        <dbReference type="Rhea" id="RHEA:13121"/>
        <dbReference type="ChEBI" id="CHEBI:15378"/>
        <dbReference type="ChEBI" id="CHEBI:30616"/>
        <dbReference type="ChEBI" id="CHEBI:36208"/>
        <dbReference type="ChEBI" id="CHEBI:145989"/>
        <dbReference type="ChEBI" id="CHEBI:456216"/>
        <dbReference type="EC" id="2.7.1.71"/>
    </reaction>
</comment>
<feature type="binding site" evidence="15">
    <location>
        <position position="138"/>
    </location>
    <ligand>
        <name>ATP</name>
        <dbReference type="ChEBI" id="CHEBI:30616"/>
    </ligand>
</feature>
<comment type="similarity">
    <text evidence="16">Belongs to the sugar phosphate cyclases superfamily. Dehydroquinate synthase family.</text>
</comment>
<dbReference type="InterPro" id="IPR030960">
    <property type="entry name" value="DHQS/DOIS_N"/>
</dbReference>
<feature type="binding site" evidence="15">
    <location>
        <position position="17"/>
    </location>
    <ligand>
        <name>substrate</name>
    </ligand>
</feature>